<dbReference type="OrthoDB" id="693822at2759"/>
<feature type="compositionally biased region" description="Polar residues" evidence="1">
    <location>
        <begin position="1"/>
        <end position="11"/>
    </location>
</feature>
<evidence type="ECO:0000256" key="1">
    <source>
        <dbReference type="SAM" id="MobiDB-lite"/>
    </source>
</evidence>
<evidence type="ECO:0000313" key="2">
    <source>
        <dbReference type="EMBL" id="CAA2991958.1"/>
    </source>
</evidence>
<dbReference type="AlphaFoldDB" id="A0A8S0SGU6"/>
<dbReference type="Proteomes" id="UP000594638">
    <property type="component" value="Unassembled WGS sequence"/>
</dbReference>
<accession>A0A8S0SGU6</accession>
<keyword evidence="3" id="KW-1185">Reference proteome</keyword>
<reference evidence="2 3" key="1">
    <citation type="submission" date="2019-12" db="EMBL/GenBank/DDBJ databases">
        <authorList>
            <person name="Alioto T."/>
            <person name="Alioto T."/>
            <person name="Gomez Garrido J."/>
        </authorList>
    </citation>
    <scope>NUCLEOTIDE SEQUENCE [LARGE SCALE GENOMIC DNA]</scope>
</reference>
<proteinExistence type="predicted"/>
<name>A0A8S0SGU6_OLEEU</name>
<dbReference type="EMBL" id="CACTIH010005430">
    <property type="protein sequence ID" value="CAA2991958.1"/>
    <property type="molecule type" value="Genomic_DNA"/>
</dbReference>
<organism evidence="2 3">
    <name type="scientific">Olea europaea subsp. europaea</name>
    <dbReference type="NCBI Taxonomy" id="158383"/>
    <lineage>
        <taxon>Eukaryota</taxon>
        <taxon>Viridiplantae</taxon>
        <taxon>Streptophyta</taxon>
        <taxon>Embryophyta</taxon>
        <taxon>Tracheophyta</taxon>
        <taxon>Spermatophyta</taxon>
        <taxon>Magnoliopsida</taxon>
        <taxon>eudicotyledons</taxon>
        <taxon>Gunneridae</taxon>
        <taxon>Pentapetalae</taxon>
        <taxon>asterids</taxon>
        <taxon>lamiids</taxon>
        <taxon>Lamiales</taxon>
        <taxon>Oleaceae</taxon>
        <taxon>Oleeae</taxon>
        <taxon>Olea</taxon>
    </lineage>
</organism>
<dbReference type="Gramene" id="OE9A037738T1">
    <property type="protein sequence ID" value="OE9A037738C1"/>
    <property type="gene ID" value="OE9A037738"/>
</dbReference>
<protein>
    <submittedName>
        <fullName evidence="2">Uncharacterized protein</fullName>
    </submittedName>
</protein>
<comment type="caution">
    <text evidence="2">The sequence shown here is derived from an EMBL/GenBank/DDBJ whole genome shotgun (WGS) entry which is preliminary data.</text>
</comment>
<sequence>MRSPVQVSTPSYIMPRESKGPAYNRWFRNQTKEVGRSPKGPKSPRGLFSGGRVRPVRTERERSNEPILTKGVYGENVVENKVQKVKGLLLRQSSFRVEGNGRGVEKETMSADAKMAVAEYKMPMKPTLALCLGYGIVSPRNMKWCLYF</sequence>
<evidence type="ECO:0000313" key="3">
    <source>
        <dbReference type="Proteomes" id="UP000594638"/>
    </source>
</evidence>
<gene>
    <name evidence="2" type="ORF">OLEA9_A037738</name>
</gene>
<feature type="region of interest" description="Disordered" evidence="1">
    <location>
        <begin position="1"/>
        <end position="63"/>
    </location>
</feature>